<dbReference type="OrthoDB" id="1938320at2759"/>
<dbReference type="GO" id="GO:0019210">
    <property type="term" value="F:kinase inhibitor activity"/>
    <property type="evidence" value="ECO:0007669"/>
    <property type="project" value="InterPro"/>
</dbReference>
<evidence type="ECO:0008006" key="4">
    <source>
        <dbReference type="Google" id="ProtNLM"/>
    </source>
</evidence>
<evidence type="ECO:0000313" key="2">
    <source>
        <dbReference type="EMBL" id="CAD6333589.1"/>
    </source>
</evidence>
<dbReference type="GO" id="GO:0005886">
    <property type="term" value="C:plasma membrane"/>
    <property type="evidence" value="ECO:0007669"/>
    <property type="project" value="InterPro"/>
</dbReference>
<dbReference type="EMBL" id="CAJGYO010000017">
    <property type="protein sequence ID" value="CAD6333589.1"/>
    <property type="molecule type" value="Genomic_DNA"/>
</dbReference>
<accession>A0A811RWE6</accession>
<dbReference type="Proteomes" id="UP000604825">
    <property type="component" value="Unassembled WGS sequence"/>
</dbReference>
<name>A0A811RWE6_9POAL</name>
<proteinExistence type="predicted"/>
<feature type="region of interest" description="Disordered" evidence="1">
    <location>
        <begin position="34"/>
        <end position="53"/>
    </location>
</feature>
<evidence type="ECO:0000256" key="1">
    <source>
        <dbReference type="SAM" id="MobiDB-lite"/>
    </source>
</evidence>
<dbReference type="PANTHER" id="PTHR33312:SF21">
    <property type="entry name" value="MEMBRANE-ASSOCIATED KINASE REGULATOR 3-RELATED"/>
    <property type="match status" value="1"/>
</dbReference>
<dbReference type="AlphaFoldDB" id="A0A811RWE6"/>
<gene>
    <name evidence="2" type="ORF">NCGR_LOCUS57687</name>
</gene>
<evidence type="ECO:0000313" key="3">
    <source>
        <dbReference type="Proteomes" id="UP000604825"/>
    </source>
</evidence>
<feature type="compositionally biased region" description="Low complexity" evidence="1">
    <location>
        <begin position="317"/>
        <end position="338"/>
    </location>
</feature>
<comment type="caution">
    <text evidence="2">The sequence shown here is derived from an EMBL/GenBank/DDBJ whole genome shotgun (WGS) entry which is preliminary data.</text>
</comment>
<protein>
    <recommendedName>
        <fullName evidence="4">Membrane-associated kinase regulator 4</fullName>
    </recommendedName>
</protein>
<dbReference type="PANTHER" id="PTHR33312">
    <property type="entry name" value="MEMBRANE-ASSOCIATED KINASE REGULATOR 4-RELATED"/>
    <property type="match status" value="1"/>
</dbReference>
<organism evidence="2 3">
    <name type="scientific">Miscanthus lutarioriparius</name>
    <dbReference type="NCBI Taxonomy" id="422564"/>
    <lineage>
        <taxon>Eukaryota</taxon>
        <taxon>Viridiplantae</taxon>
        <taxon>Streptophyta</taxon>
        <taxon>Embryophyta</taxon>
        <taxon>Tracheophyta</taxon>
        <taxon>Spermatophyta</taxon>
        <taxon>Magnoliopsida</taxon>
        <taxon>Liliopsida</taxon>
        <taxon>Poales</taxon>
        <taxon>Poaceae</taxon>
        <taxon>PACMAD clade</taxon>
        <taxon>Panicoideae</taxon>
        <taxon>Andropogonodae</taxon>
        <taxon>Andropogoneae</taxon>
        <taxon>Saccharinae</taxon>
        <taxon>Miscanthus</taxon>
    </lineage>
</organism>
<sequence>MKAQHGTTHPHPPRFGSARLGSARFVQSRGQEYARVSNGGKARGGGRTGAAAAARGEEEDYIDMDLSSVAAAGAREFEFMSAPLDRWGEPLASPADELFYKGKLLPLHLPPRIQMVEELLDGRGAGSREFLHHGISTAPATPYESCNASPANSCYVSGELNVEEYFQEYAAAAGLALAADAAAAPGGERKPWSRKLRFMRQLNLGLRLKASKAYLKTIFAAKSDEKNDLGAATARGAREELAHGHPRAWRKNPFAQIRSNRCIASDVCVGGGSSRAAPAAGRYKEREHGHRRSFSSVIVRYSSSNKTSPVPALPLPSSSSSSSSSSSASSSVRTSSESDGAGPALRRSSSASSEVENPIQGLIAYCKKSQQLASVRKSASDAGFRFLSSAASKIAAESDDLDELTEICRG</sequence>
<dbReference type="InterPro" id="IPR039620">
    <property type="entry name" value="BKI1/MAKR1/3/4"/>
</dbReference>
<keyword evidence="3" id="KW-1185">Reference proteome</keyword>
<feature type="region of interest" description="Disordered" evidence="1">
    <location>
        <begin position="304"/>
        <end position="353"/>
    </location>
</feature>
<reference evidence="2" key="1">
    <citation type="submission" date="2020-10" db="EMBL/GenBank/DDBJ databases">
        <authorList>
            <person name="Han B."/>
            <person name="Lu T."/>
            <person name="Zhao Q."/>
            <person name="Huang X."/>
            <person name="Zhao Y."/>
        </authorList>
    </citation>
    <scope>NUCLEOTIDE SEQUENCE</scope>
</reference>